<keyword evidence="4 5" id="KW-0472">Membrane</keyword>
<comment type="similarity">
    <text evidence="5">Belongs to the UPF0756 family.</text>
</comment>
<feature type="transmembrane region" description="Helical" evidence="5">
    <location>
        <begin position="78"/>
        <end position="96"/>
    </location>
</feature>
<evidence type="ECO:0000256" key="5">
    <source>
        <dbReference type="HAMAP-Rule" id="MF_01874"/>
    </source>
</evidence>
<comment type="subcellular location">
    <subcellularLocation>
        <location evidence="5">Cell membrane</location>
        <topology evidence="5">Multi-pass membrane protein</topology>
    </subcellularLocation>
</comment>
<dbReference type="Pfam" id="PF04284">
    <property type="entry name" value="DUF441"/>
    <property type="match status" value="1"/>
</dbReference>
<dbReference type="RefSeq" id="WP_097017352.1">
    <property type="nucleotide sequence ID" value="NZ_OBDZ01000008.1"/>
</dbReference>
<gene>
    <name evidence="6" type="ORF">SAMN06265827_10822</name>
</gene>
<dbReference type="STRING" id="1413210.U472_15220"/>
<feature type="transmembrane region" description="Helical" evidence="5">
    <location>
        <begin position="47"/>
        <end position="66"/>
    </location>
</feature>
<dbReference type="PANTHER" id="PTHR38452:SF1">
    <property type="entry name" value="UPF0756 MEMBRANE PROTEIN YEAL"/>
    <property type="match status" value="1"/>
</dbReference>
<keyword evidence="1 5" id="KW-1003">Cell membrane</keyword>
<organism evidence="6 7">
    <name type="scientific">Orenia metallireducens</name>
    <dbReference type="NCBI Taxonomy" id="1413210"/>
    <lineage>
        <taxon>Bacteria</taxon>
        <taxon>Bacillati</taxon>
        <taxon>Bacillota</taxon>
        <taxon>Clostridia</taxon>
        <taxon>Halanaerobiales</taxon>
        <taxon>Halobacteroidaceae</taxon>
        <taxon>Orenia</taxon>
    </lineage>
</organism>
<proteinExistence type="inferred from homology"/>
<keyword evidence="2 5" id="KW-0812">Transmembrane</keyword>
<keyword evidence="7" id="KW-1185">Reference proteome</keyword>
<feature type="transmembrane region" description="Helical" evidence="5">
    <location>
        <begin position="6"/>
        <end position="35"/>
    </location>
</feature>
<dbReference type="InterPro" id="IPR007382">
    <property type="entry name" value="UPF0756_TM"/>
</dbReference>
<dbReference type="EMBL" id="OBDZ01000008">
    <property type="protein sequence ID" value="SNY23926.1"/>
    <property type="molecule type" value="Genomic_DNA"/>
</dbReference>
<dbReference type="HAMAP" id="MF_01874">
    <property type="entry name" value="UPF0756"/>
    <property type="match status" value="1"/>
</dbReference>
<evidence type="ECO:0000256" key="1">
    <source>
        <dbReference type="ARBA" id="ARBA00022475"/>
    </source>
</evidence>
<dbReference type="GO" id="GO:0005886">
    <property type="term" value="C:plasma membrane"/>
    <property type="evidence" value="ECO:0007669"/>
    <property type="project" value="UniProtKB-SubCell"/>
</dbReference>
<accession>A0A285GN42</accession>
<protein>
    <recommendedName>
        <fullName evidence="5">UPF0756 membrane protein SAMN06265827_10822</fullName>
    </recommendedName>
</protein>
<name>A0A285GN42_9FIRM</name>
<evidence type="ECO:0000256" key="4">
    <source>
        <dbReference type="ARBA" id="ARBA00023136"/>
    </source>
</evidence>
<evidence type="ECO:0000256" key="2">
    <source>
        <dbReference type="ARBA" id="ARBA00022692"/>
    </source>
</evidence>
<evidence type="ECO:0000313" key="6">
    <source>
        <dbReference type="EMBL" id="SNY23926.1"/>
    </source>
</evidence>
<dbReference type="Proteomes" id="UP000219573">
    <property type="component" value="Unassembled WGS sequence"/>
</dbReference>
<dbReference type="OrthoDB" id="80306at2"/>
<dbReference type="PANTHER" id="PTHR38452">
    <property type="entry name" value="UPF0756 MEMBRANE PROTEIN YEAL"/>
    <property type="match status" value="1"/>
</dbReference>
<keyword evidence="3 5" id="KW-1133">Transmembrane helix</keyword>
<reference evidence="7" key="1">
    <citation type="submission" date="2017-09" db="EMBL/GenBank/DDBJ databases">
        <authorList>
            <person name="Varghese N."/>
            <person name="Submissions S."/>
        </authorList>
    </citation>
    <scope>NUCLEOTIDE SEQUENCE [LARGE SCALE GENOMIC DNA]</scope>
    <source>
        <strain evidence="7">MSL47</strain>
    </source>
</reference>
<dbReference type="AlphaFoldDB" id="A0A285GN42"/>
<evidence type="ECO:0000313" key="7">
    <source>
        <dbReference type="Proteomes" id="UP000219573"/>
    </source>
</evidence>
<evidence type="ECO:0000256" key="3">
    <source>
        <dbReference type="ARBA" id="ARBA00022989"/>
    </source>
</evidence>
<sequence>MQINLVLIVITVLGLIAKNNSLIISGIVLLAVRFLKAEQVLSIIDNYSVKIGIILIMLGVLTPLATGDLKLEGITENLLNPLAILALVMGVLVTQFTREGLWLMENQPTVTVSLVSGVILGVAFFKGVPSGPLIASGITAVVYKLISLFL</sequence>
<feature type="transmembrane region" description="Helical" evidence="5">
    <location>
        <begin position="108"/>
        <end position="125"/>
    </location>
</feature>